<dbReference type="Proteomes" id="UP000467840">
    <property type="component" value="Chromosome 4"/>
</dbReference>
<dbReference type="EMBL" id="JAAGAX010000010">
    <property type="protein sequence ID" value="KAF2302272.1"/>
    <property type="molecule type" value="Genomic_DNA"/>
</dbReference>
<evidence type="ECO:0000259" key="6">
    <source>
        <dbReference type="Pfam" id="PF03016"/>
    </source>
</evidence>
<evidence type="ECO:0000256" key="3">
    <source>
        <dbReference type="ARBA" id="ARBA00022676"/>
    </source>
</evidence>
<accession>A0A6A6LLF2</accession>
<dbReference type="InterPro" id="IPR040911">
    <property type="entry name" value="Exostosin_GT47"/>
</dbReference>
<feature type="domain" description="Exostosin GT47" evidence="6">
    <location>
        <begin position="17"/>
        <end position="192"/>
    </location>
</feature>
<keyword evidence="4" id="KW-0735">Signal-anchor</keyword>
<dbReference type="GO" id="GO:0000139">
    <property type="term" value="C:Golgi membrane"/>
    <property type="evidence" value="ECO:0007669"/>
    <property type="project" value="UniProtKB-SubCell"/>
</dbReference>
<evidence type="ECO:0000256" key="1">
    <source>
        <dbReference type="ARBA" id="ARBA00004323"/>
    </source>
</evidence>
<evidence type="ECO:0000313" key="8">
    <source>
        <dbReference type="Proteomes" id="UP000467840"/>
    </source>
</evidence>
<organism evidence="7 8">
    <name type="scientific">Hevea brasiliensis</name>
    <name type="common">Para rubber tree</name>
    <name type="synonym">Siphonia brasiliensis</name>
    <dbReference type="NCBI Taxonomy" id="3981"/>
    <lineage>
        <taxon>Eukaryota</taxon>
        <taxon>Viridiplantae</taxon>
        <taxon>Streptophyta</taxon>
        <taxon>Embryophyta</taxon>
        <taxon>Tracheophyta</taxon>
        <taxon>Spermatophyta</taxon>
        <taxon>Magnoliopsida</taxon>
        <taxon>eudicotyledons</taxon>
        <taxon>Gunneridae</taxon>
        <taxon>Pentapetalae</taxon>
        <taxon>rosids</taxon>
        <taxon>fabids</taxon>
        <taxon>Malpighiales</taxon>
        <taxon>Euphorbiaceae</taxon>
        <taxon>Crotonoideae</taxon>
        <taxon>Micrandreae</taxon>
        <taxon>Hevea</taxon>
    </lineage>
</organism>
<keyword evidence="4" id="KW-0812">Transmembrane</keyword>
<keyword evidence="3" id="KW-0328">Glycosyltransferase</keyword>
<reference evidence="7 8" key="1">
    <citation type="journal article" date="2020" name="Mol. Plant">
        <title>The Chromosome-Based Rubber Tree Genome Provides New Insights into Spurge Genome Evolution and Rubber Biosynthesis.</title>
        <authorList>
            <person name="Liu J."/>
            <person name="Shi C."/>
            <person name="Shi C.C."/>
            <person name="Li W."/>
            <person name="Zhang Q.J."/>
            <person name="Zhang Y."/>
            <person name="Li K."/>
            <person name="Lu H.F."/>
            <person name="Shi C."/>
            <person name="Zhu S.T."/>
            <person name="Xiao Z.Y."/>
            <person name="Nan H."/>
            <person name="Yue Y."/>
            <person name="Zhu X.G."/>
            <person name="Wu Y."/>
            <person name="Hong X.N."/>
            <person name="Fan G.Y."/>
            <person name="Tong Y."/>
            <person name="Zhang D."/>
            <person name="Mao C.L."/>
            <person name="Liu Y.L."/>
            <person name="Hao S.J."/>
            <person name="Liu W.Q."/>
            <person name="Lv M.Q."/>
            <person name="Zhang H.B."/>
            <person name="Liu Y."/>
            <person name="Hu-Tang G.R."/>
            <person name="Wang J.P."/>
            <person name="Wang J.H."/>
            <person name="Sun Y.H."/>
            <person name="Ni S.B."/>
            <person name="Chen W.B."/>
            <person name="Zhang X.C."/>
            <person name="Jiao Y.N."/>
            <person name="Eichler E.E."/>
            <person name="Li G.H."/>
            <person name="Liu X."/>
            <person name="Gao L.Z."/>
        </authorList>
    </citation>
    <scope>NUCLEOTIDE SEQUENCE [LARGE SCALE GENOMIC DNA]</scope>
    <source>
        <strain evidence="8">cv. GT1</strain>
        <tissue evidence="7">Leaf</tissue>
    </source>
</reference>
<comment type="similarity">
    <text evidence="2">Belongs to the glycosyltransferase 47 family.</text>
</comment>
<name>A0A6A6LLF2_HEVBR</name>
<keyword evidence="5" id="KW-0333">Golgi apparatus</keyword>
<dbReference type="GO" id="GO:0016757">
    <property type="term" value="F:glycosyltransferase activity"/>
    <property type="evidence" value="ECO:0007669"/>
    <property type="project" value="UniProtKB-KW"/>
</dbReference>
<dbReference type="PANTHER" id="PTHR11062:SF241">
    <property type="entry name" value="XYLOGLUCAN GALACTOSYLTRANSFERASE GT14-RELATED"/>
    <property type="match status" value="1"/>
</dbReference>
<dbReference type="PANTHER" id="PTHR11062">
    <property type="entry name" value="EXOSTOSIN HEPARAN SULFATE GLYCOSYLTRANSFERASE -RELATED"/>
    <property type="match status" value="1"/>
</dbReference>
<keyword evidence="3" id="KW-0808">Transferase</keyword>
<evidence type="ECO:0000256" key="5">
    <source>
        <dbReference type="ARBA" id="ARBA00023034"/>
    </source>
</evidence>
<proteinExistence type="inferred from homology"/>
<dbReference type="InterPro" id="IPR004263">
    <property type="entry name" value="Exostosin"/>
</dbReference>
<comment type="caution">
    <text evidence="7">The sequence shown here is derived from an EMBL/GenBank/DDBJ whole genome shotgun (WGS) entry which is preliminary data.</text>
</comment>
<evidence type="ECO:0000256" key="2">
    <source>
        <dbReference type="ARBA" id="ARBA00010271"/>
    </source>
</evidence>
<dbReference type="AlphaFoldDB" id="A0A6A6LLF2"/>
<dbReference type="Pfam" id="PF03016">
    <property type="entry name" value="Exostosin_GT47"/>
    <property type="match status" value="2"/>
</dbReference>
<sequence>MCPYLVNYALGHDVENSQGILLNKSWYSTNQFLLELIFHYRIKKYNCLTNDSSLASAIYVPFYAGLDVSRYLWGVKTSVRDQSASDLVKWLVENPEWKKMLGRDHFLVAGRIAWDFRRKTNNESDWGSKLRFLPESNNMSMLAIESSSWNNDYAIPYPTCFHPSKDSEVFQWQDRMRRQKRPYLFSFAGAPRPDLQVNVMRLFQNSVYCLQPRGDSYTRRSIFDSILAGCIPVFFHPGTAYAQYKWHLPKNYSKYSVYIPVRDVKDWKAGINETLLGIPQDRVLALREEVIKLIPRIIYADPRSKMETSEDAFDLAVKGILERIERVRRKIREGKDPSIGFAEGDDYKYTFSGYVGET</sequence>
<evidence type="ECO:0000313" key="7">
    <source>
        <dbReference type="EMBL" id="KAF2302272.1"/>
    </source>
</evidence>
<evidence type="ECO:0000256" key="4">
    <source>
        <dbReference type="ARBA" id="ARBA00022968"/>
    </source>
</evidence>
<protein>
    <recommendedName>
        <fullName evidence="6">Exostosin GT47 domain-containing protein</fullName>
    </recommendedName>
</protein>
<feature type="domain" description="Exostosin GT47" evidence="6">
    <location>
        <begin position="199"/>
        <end position="268"/>
    </location>
</feature>
<keyword evidence="8" id="KW-1185">Reference proteome</keyword>
<comment type="subcellular location">
    <subcellularLocation>
        <location evidence="1">Golgi apparatus membrane</location>
        <topology evidence="1">Single-pass type II membrane protein</topology>
    </subcellularLocation>
</comment>
<gene>
    <name evidence="7" type="ORF">GH714_033945</name>
</gene>